<proteinExistence type="predicted"/>
<dbReference type="SMART" id="SM00401">
    <property type="entry name" value="ZnF_GATA"/>
    <property type="match status" value="1"/>
</dbReference>
<dbReference type="AlphaFoldDB" id="A0A9W8AC92"/>
<dbReference type="PROSITE" id="PS00344">
    <property type="entry name" value="GATA_ZN_FINGER_1"/>
    <property type="match status" value="1"/>
</dbReference>
<feature type="compositionally biased region" description="Basic residues" evidence="2">
    <location>
        <begin position="217"/>
        <end position="227"/>
    </location>
</feature>
<keyword evidence="1" id="KW-0479">Metal-binding</keyword>
<accession>A0A9W8AC92</accession>
<dbReference type="InterPro" id="IPR013088">
    <property type="entry name" value="Znf_NHR/GATA"/>
</dbReference>
<dbReference type="OrthoDB" id="515401at2759"/>
<protein>
    <recommendedName>
        <fullName evidence="3">GATA-type domain-containing protein</fullName>
    </recommendedName>
</protein>
<comment type="caution">
    <text evidence="4">The sequence shown here is derived from an EMBL/GenBank/DDBJ whole genome shotgun (WGS) entry which is preliminary data.</text>
</comment>
<keyword evidence="1" id="KW-0862">Zinc</keyword>
<evidence type="ECO:0000313" key="5">
    <source>
        <dbReference type="Proteomes" id="UP001150569"/>
    </source>
</evidence>
<keyword evidence="1" id="KW-0863">Zinc-finger</keyword>
<dbReference type="SUPFAM" id="SSF57716">
    <property type="entry name" value="Glucocorticoid receptor-like (DNA-binding domain)"/>
    <property type="match status" value="1"/>
</dbReference>
<evidence type="ECO:0000313" key="4">
    <source>
        <dbReference type="EMBL" id="KAJ1926220.1"/>
    </source>
</evidence>
<dbReference type="GO" id="GO:0008270">
    <property type="term" value="F:zinc ion binding"/>
    <property type="evidence" value="ECO:0007669"/>
    <property type="project" value="UniProtKB-KW"/>
</dbReference>
<dbReference type="InterPro" id="IPR000679">
    <property type="entry name" value="Znf_GATA"/>
</dbReference>
<feature type="domain" description="GATA-type" evidence="3">
    <location>
        <begin position="296"/>
        <end position="351"/>
    </location>
</feature>
<keyword evidence="5" id="KW-1185">Reference proteome</keyword>
<feature type="compositionally biased region" description="Polar residues" evidence="2">
    <location>
        <begin position="242"/>
        <end position="269"/>
    </location>
</feature>
<feature type="non-terminal residue" evidence="4">
    <location>
        <position position="1"/>
    </location>
</feature>
<dbReference type="Pfam" id="PF00320">
    <property type="entry name" value="GATA"/>
    <property type="match status" value="1"/>
</dbReference>
<evidence type="ECO:0000259" key="3">
    <source>
        <dbReference type="PROSITE" id="PS50114"/>
    </source>
</evidence>
<feature type="region of interest" description="Disordered" evidence="2">
    <location>
        <begin position="196"/>
        <end position="275"/>
    </location>
</feature>
<dbReference type="CDD" id="cd00202">
    <property type="entry name" value="ZnF_GATA"/>
    <property type="match status" value="1"/>
</dbReference>
<dbReference type="PROSITE" id="PS50114">
    <property type="entry name" value="GATA_ZN_FINGER_2"/>
    <property type="match status" value="1"/>
</dbReference>
<organism evidence="4 5">
    <name type="scientific">Tieghemiomyces parasiticus</name>
    <dbReference type="NCBI Taxonomy" id="78921"/>
    <lineage>
        <taxon>Eukaryota</taxon>
        <taxon>Fungi</taxon>
        <taxon>Fungi incertae sedis</taxon>
        <taxon>Zoopagomycota</taxon>
        <taxon>Kickxellomycotina</taxon>
        <taxon>Dimargaritomycetes</taxon>
        <taxon>Dimargaritales</taxon>
        <taxon>Dimargaritaceae</taxon>
        <taxon>Tieghemiomyces</taxon>
    </lineage>
</organism>
<dbReference type="GO" id="GO:0006355">
    <property type="term" value="P:regulation of DNA-templated transcription"/>
    <property type="evidence" value="ECO:0007669"/>
    <property type="project" value="InterPro"/>
</dbReference>
<dbReference type="GO" id="GO:0043565">
    <property type="term" value="F:sequence-specific DNA binding"/>
    <property type="evidence" value="ECO:0007669"/>
    <property type="project" value="InterPro"/>
</dbReference>
<name>A0A9W8AC92_9FUNG</name>
<dbReference type="EMBL" id="JANBPT010000181">
    <property type="protein sequence ID" value="KAJ1926220.1"/>
    <property type="molecule type" value="Genomic_DNA"/>
</dbReference>
<gene>
    <name evidence="4" type="ORF">IWQ60_003970</name>
</gene>
<feature type="compositionally biased region" description="Low complexity" evidence="2">
    <location>
        <begin position="198"/>
        <end position="215"/>
    </location>
</feature>
<sequence length="454" mass="47893">LASDTIPLAPTFADESQVAECQDQPVPHSLASLVDESFSALTYPGVDHPGAYDALVNTYGSTGMPFPTSLAYDGNSTSSDYMAGPSGPSAFTNLVWDASMAAPSVPDRFDQPSMDETTAQLAQMLVDNPFSFWPPPMVPDCHTLAPTAHLPFLPAHQCLPASNSAPPSPFPSNFFPTEATTTIPYFGGSSPSHPYFLASATGSPTSSTAPGTPGPKRSNRPAARRRRSADQPIPSRKRMGVQSPSATPESPLTTQPLGVPSTTHPSNVSDGVPMDLSHSAPASLTTVHTFASYNAKGDIRLCANCGVIATPSWRRTKDGKILMCNACGLFYKNCGKMRSWVLSNAVVKVERSGISEWLTSLNLPSTPPPLLMMGGIGTSGGDAGSGMGNGPARLGAPGRTMLSATGDNLLVEDRPVCCCCARDSFSINLHPCAQRAYYVCTDCAKDFQRRLRSA</sequence>
<dbReference type="Proteomes" id="UP001150569">
    <property type="component" value="Unassembled WGS sequence"/>
</dbReference>
<dbReference type="Gene3D" id="3.30.50.10">
    <property type="entry name" value="Erythroid Transcription Factor GATA-1, subunit A"/>
    <property type="match status" value="1"/>
</dbReference>
<evidence type="ECO:0000256" key="1">
    <source>
        <dbReference type="PROSITE-ProRule" id="PRU00094"/>
    </source>
</evidence>
<reference evidence="4" key="1">
    <citation type="submission" date="2022-07" db="EMBL/GenBank/DDBJ databases">
        <title>Phylogenomic reconstructions and comparative analyses of Kickxellomycotina fungi.</title>
        <authorList>
            <person name="Reynolds N.K."/>
            <person name="Stajich J.E."/>
            <person name="Barry K."/>
            <person name="Grigoriev I.V."/>
            <person name="Crous P."/>
            <person name="Smith M.E."/>
        </authorList>
    </citation>
    <scope>NUCLEOTIDE SEQUENCE</scope>
    <source>
        <strain evidence="4">RSA 861</strain>
    </source>
</reference>
<evidence type="ECO:0000256" key="2">
    <source>
        <dbReference type="SAM" id="MobiDB-lite"/>
    </source>
</evidence>